<protein>
    <submittedName>
        <fullName evidence="2">Uncharacterized protein</fullName>
    </submittedName>
</protein>
<comment type="caution">
    <text evidence="2">The sequence shown here is derived from an EMBL/GenBank/DDBJ whole genome shotgun (WGS) entry which is preliminary data.</text>
</comment>
<organism evidence="2 3">
    <name type="scientific">Streptomyces caelestis</name>
    <dbReference type="NCBI Taxonomy" id="36816"/>
    <lineage>
        <taxon>Bacteria</taxon>
        <taxon>Bacillati</taxon>
        <taxon>Actinomycetota</taxon>
        <taxon>Actinomycetes</taxon>
        <taxon>Kitasatosporales</taxon>
        <taxon>Streptomycetaceae</taxon>
        <taxon>Streptomyces</taxon>
    </lineage>
</organism>
<evidence type="ECO:0000256" key="1">
    <source>
        <dbReference type="SAM" id="MobiDB-lite"/>
    </source>
</evidence>
<gene>
    <name evidence="2" type="ORF">HDA41_008115</name>
</gene>
<dbReference type="RefSeq" id="WP_184992929.1">
    <property type="nucleotide sequence ID" value="NZ_JACHNE010000001.1"/>
</dbReference>
<dbReference type="AlphaFoldDB" id="A0A7W9HDT1"/>
<evidence type="ECO:0000313" key="3">
    <source>
        <dbReference type="Proteomes" id="UP000590647"/>
    </source>
</evidence>
<reference evidence="2 3" key="1">
    <citation type="submission" date="2020-08" db="EMBL/GenBank/DDBJ databases">
        <title>Sequencing the genomes of 1000 actinobacteria strains.</title>
        <authorList>
            <person name="Klenk H.-P."/>
        </authorList>
    </citation>
    <scope>NUCLEOTIDE SEQUENCE [LARGE SCALE GENOMIC DNA]</scope>
    <source>
        <strain evidence="2 3">DSM 40084</strain>
    </source>
</reference>
<feature type="compositionally biased region" description="Polar residues" evidence="1">
    <location>
        <begin position="44"/>
        <end position="53"/>
    </location>
</feature>
<name>A0A7W9HDT1_9ACTN</name>
<evidence type="ECO:0000313" key="2">
    <source>
        <dbReference type="EMBL" id="MBB5800151.1"/>
    </source>
</evidence>
<dbReference type="Proteomes" id="UP000590647">
    <property type="component" value="Unassembled WGS sequence"/>
</dbReference>
<dbReference type="EMBL" id="JACHNE010000001">
    <property type="protein sequence ID" value="MBB5800151.1"/>
    <property type="molecule type" value="Genomic_DNA"/>
</dbReference>
<proteinExistence type="predicted"/>
<accession>A0A7W9HDT1</accession>
<keyword evidence="3" id="KW-1185">Reference proteome</keyword>
<feature type="region of interest" description="Disordered" evidence="1">
    <location>
        <begin position="1"/>
        <end position="59"/>
    </location>
</feature>
<sequence length="59" mass="6089">MTAAGDRPQDTTRKAALALPDVSQGRPFTPPEEPSPSGDRASTRHATTRPSSSGAGGHF</sequence>